<dbReference type="EMBL" id="CAJVQA010002135">
    <property type="protein sequence ID" value="CAG8537810.1"/>
    <property type="molecule type" value="Genomic_DNA"/>
</dbReference>
<keyword evidence="4" id="KW-0112">Calmodulin-binding</keyword>
<feature type="compositionally biased region" description="Polar residues" evidence="8">
    <location>
        <begin position="103"/>
        <end position="118"/>
    </location>
</feature>
<keyword evidence="9" id="KW-0812">Transmembrane</keyword>
<keyword evidence="12" id="KW-1185">Reference proteome</keyword>
<feature type="repeat" description="WD" evidence="6">
    <location>
        <begin position="565"/>
        <end position="603"/>
    </location>
</feature>
<keyword evidence="9" id="KW-0472">Membrane</keyword>
<evidence type="ECO:0000256" key="3">
    <source>
        <dbReference type="ARBA" id="ARBA00022737"/>
    </source>
</evidence>
<evidence type="ECO:0000256" key="5">
    <source>
        <dbReference type="ARBA" id="ARBA00023054"/>
    </source>
</evidence>
<dbReference type="Pfam" id="PF00400">
    <property type="entry name" value="WD40"/>
    <property type="match status" value="5"/>
</dbReference>
<name>A0A9N9APN2_9GLOM</name>
<evidence type="ECO:0000313" key="12">
    <source>
        <dbReference type="Proteomes" id="UP000789759"/>
    </source>
</evidence>
<evidence type="ECO:0000256" key="6">
    <source>
        <dbReference type="PROSITE-ProRule" id="PRU00221"/>
    </source>
</evidence>
<dbReference type="GO" id="GO:0005516">
    <property type="term" value="F:calmodulin binding"/>
    <property type="evidence" value="ECO:0007669"/>
    <property type="project" value="UniProtKB-KW"/>
</dbReference>
<dbReference type="Pfam" id="PF08232">
    <property type="entry name" value="Striatin"/>
    <property type="match status" value="1"/>
</dbReference>
<dbReference type="InterPro" id="IPR019775">
    <property type="entry name" value="WD40_repeat_CS"/>
</dbReference>
<evidence type="ECO:0000256" key="7">
    <source>
        <dbReference type="SAM" id="Coils"/>
    </source>
</evidence>
<dbReference type="PROSITE" id="PS50082">
    <property type="entry name" value="WD_REPEATS_2"/>
    <property type="match status" value="4"/>
</dbReference>
<dbReference type="InterPro" id="IPR051488">
    <property type="entry name" value="WD_repeat_striatin"/>
</dbReference>
<dbReference type="InterPro" id="IPR013258">
    <property type="entry name" value="Striatin_N"/>
</dbReference>
<proteinExistence type="inferred from homology"/>
<dbReference type="AlphaFoldDB" id="A0A9N9APN2"/>
<feature type="transmembrane region" description="Helical" evidence="9">
    <location>
        <begin position="809"/>
        <end position="833"/>
    </location>
</feature>
<sequence length="836" mass="93420">MAQTYSQQQPMQQSQIPEYTLPGVLHFLQSEWRRYERDRNEWEIERAEMKARIALLEGERRGIETMKINLMRRVKMLEFALRQERSKYLAGISPTQPIIKESSTVSATANEEGPQNNPQSTTETTGFSQTSEQSSQQKSLLSSRDPNYRIKSREILKACLQEIDYLTNAATSNPSISNRLLSHPTGLNGNNVTNQMPNHRDSAIWVGGNSPANNSVPPKRLGNVAIKPSRPAPTTPPTILPILPTNSSSPPLDHSFPPREGLELVSPDNDDGSFFPKSADKSYKSDESFSDNEQSSFGFPRNDIISPGEMTPVGNGIDGLGTKTNDESYFGKDVGTPAFNKPKFDKSKFDGSWKIPSQVVPRNITSAFPSKSADELREEEYQLAKDVQKKFNLSDEKISKLMKNSSKKNQSILPINTSDPQLDELSLSVEEVENTEKSEVDKLQENSSDRKMWRQRFTLKSHLDTVRSISWHKSELVFASGSEDGTVKLWNLKGPVSLKPTDVPDIEPTITYRGHTAAVNSVVIASEQHRCYSASMDSTIRVWNLPPPKRDNYGPVDSPLNFTTYIGHTDAIWDLRLFPICNLNTQFLASASADGSVKIWNTEAEGSPLKSSWGYYGNNGELPVNGVRPPIPTSIDFVHSDLKKIAVSFQNSIIKLYDIETGQSVVTFNSDETYDKTPATQINRVFVHPTMPLLFSAHEDKYIRFFDVNSGKCNFSMLAHLDSVTTLDIDPSGMILISGGHDSSIRLWDIVSTRQCIQEFVSHRKKSDEGVLCVEYHRSLPWMASGGADSVFELYLRGDCKTELILEGLTIFDALVGVIAFTFFLFAVSHYLLGTI</sequence>
<dbReference type="SMART" id="SM00320">
    <property type="entry name" value="WD40"/>
    <property type="match status" value="6"/>
</dbReference>
<dbReference type="Gene3D" id="2.130.10.10">
    <property type="entry name" value="YVTN repeat-like/Quinoprotein amine dehydrogenase"/>
    <property type="match status" value="2"/>
</dbReference>
<comment type="similarity">
    <text evidence="1">Belongs to the WD repeat striatin family.</text>
</comment>
<keyword evidence="3" id="KW-0677">Repeat</keyword>
<keyword evidence="2 6" id="KW-0853">WD repeat</keyword>
<dbReference type="SUPFAM" id="SSF50978">
    <property type="entry name" value="WD40 repeat-like"/>
    <property type="match status" value="1"/>
</dbReference>
<feature type="region of interest" description="Disordered" evidence="8">
    <location>
        <begin position="103"/>
        <end position="146"/>
    </location>
</feature>
<dbReference type="InterPro" id="IPR036322">
    <property type="entry name" value="WD40_repeat_dom_sf"/>
</dbReference>
<keyword evidence="5 7" id="KW-0175">Coiled coil</keyword>
<feature type="domain" description="Striatin N-terminal" evidence="10">
    <location>
        <begin position="20"/>
        <end position="169"/>
    </location>
</feature>
<evidence type="ECO:0000256" key="9">
    <source>
        <dbReference type="SAM" id="Phobius"/>
    </source>
</evidence>
<evidence type="ECO:0000313" key="11">
    <source>
        <dbReference type="EMBL" id="CAG8537810.1"/>
    </source>
</evidence>
<dbReference type="InterPro" id="IPR020472">
    <property type="entry name" value="WD40_PAC1"/>
</dbReference>
<feature type="repeat" description="WD" evidence="6">
    <location>
        <begin position="459"/>
        <end position="493"/>
    </location>
</feature>
<protein>
    <submittedName>
        <fullName evidence="11">19820_t:CDS:1</fullName>
    </submittedName>
</protein>
<gene>
    <name evidence="11" type="ORF">CPELLU_LOCUS4156</name>
</gene>
<dbReference type="CDD" id="cd00200">
    <property type="entry name" value="WD40"/>
    <property type="match status" value="1"/>
</dbReference>
<feature type="compositionally biased region" description="Pro residues" evidence="8">
    <location>
        <begin position="230"/>
        <end position="239"/>
    </location>
</feature>
<dbReference type="Proteomes" id="UP000789759">
    <property type="component" value="Unassembled WGS sequence"/>
</dbReference>
<dbReference type="InterPro" id="IPR015943">
    <property type="entry name" value="WD40/YVTN_repeat-like_dom_sf"/>
</dbReference>
<accession>A0A9N9APN2</accession>
<feature type="compositionally biased region" description="Low complexity" evidence="8">
    <location>
        <begin position="119"/>
        <end position="143"/>
    </location>
</feature>
<dbReference type="Gene3D" id="1.20.5.300">
    <property type="match status" value="1"/>
</dbReference>
<feature type="repeat" description="WD" evidence="6">
    <location>
        <begin position="512"/>
        <end position="545"/>
    </location>
</feature>
<feature type="region of interest" description="Disordered" evidence="8">
    <location>
        <begin position="181"/>
        <end position="309"/>
    </location>
</feature>
<comment type="caution">
    <text evidence="11">The sequence shown here is derived from an EMBL/GenBank/DDBJ whole genome shotgun (WGS) entry which is preliminary data.</text>
</comment>
<evidence type="ECO:0000259" key="10">
    <source>
        <dbReference type="Pfam" id="PF08232"/>
    </source>
</evidence>
<dbReference type="PROSITE" id="PS00678">
    <property type="entry name" value="WD_REPEATS_1"/>
    <property type="match status" value="3"/>
</dbReference>
<organism evidence="11 12">
    <name type="scientific">Cetraspora pellucida</name>
    <dbReference type="NCBI Taxonomy" id="1433469"/>
    <lineage>
        <taxon>Eukaryota</taxon>
        <taxon>Fungi</taxon>
        <taxon>Fungi incertae sedis</taxon>
        <taxon>Mucoromycota</taxon>
        <taxon>Glomeromycotina</taxon>
        <taxon>Glomeromycetes</taxon>
        <taxon>Diversisporales</taxon>
        <taxon>Gigasporaceae</taxon>
        <taxon>Cetraspora</taxon>
    </lineage>
</organism>
<dbReference type="InterPro" id="IPR001680">
    <property type="entry name" value="WD40_rpt"/>
</dbReference>
<evidence type="ECO:0000256" key="1">
    <source>
        <dbReference type="ARBA" id="ARBA00009616"/>
    </source>
</evidence>
<feature type="coiled-coil region" evidence="7">
    <location>
        <begin position="32"/>
        <end position="59"/>
    </location>
</feature>
<keyword evidence="9" id="KW-1133">Transmembrane helix</keyword>
<dbReference type="PANTHER" id="PTHR15653">
    <property type="entry name" value="STRIATIN"/>
    <property type="match status" value="1"/>
</dbReference>
<feature type="compositionally biased region" description="Polar residues" evidence="8">
    <location>
        <begin position="181"/>
        <end position="197"/>
    </location>
</feature>
<evidence type="ECO:0000256" key="8">
    <source>
        <dbReference type="SAM" id="MobiDB-lite"/>
    </source>
</evidence>
<reference evidence="11" key="1">
    <citation type="submission" date="2021-06" db="EMBL/GenBank/DDBJ databases">
        <authorList>
            <person name="Kallberg Y."/>
            <person name="Tangrot J."/>
            <person name="Rosling A."/>
        </authorList>
    </citation>
    <scope>NUCLEOTIDE SEQUENCE</scope>
    <source>
        <strain evidence="11">FL966</strain>
    </source>
</reference>
<dbReference type="PROSITE" id="PS50294">
    <property type="entry name" value="WD_REPEATS_REGION"/>
    <property type="match status" value="3"/>
</dbReference>
<evidence type="ECO:0000256" key="4">
    <source>
        <dbReference type="ARBA" id="ARBA00022860"/>
    </source>
</evidence>
<feature type="compositionally biased region" description="Basic and acidic residues" evidence="8">
    <location>
        <begin position="278"/>
        <end position="287"/>
    </location>
</feature>
<dbReference type="PANTHER" id="PTHR15653:SF0">
    <property type="entry name" value="CONNECTOR OF KINASE TO AP-1, ISOFORM E"/>
    <property type="match status" value="1"/>
</dbReference>
<evidence type="ECO:0000256" key="2">
    <source>
        <dbReference type="ARBA" id="ARBA00022574"/>
    </source>
</evidence>
<feature type="repeat" description="WD" evidence="6">
    <location>
        <begin position="717"/>
        <end position="750"/>
    </location>
</feature>
<dbReference type="PRINTS" id="PR00320">
    <property type="entry name" value="GPROTEINBRPT"/>
</dbReference>
<dbReference type="OrthoDB" id="727118at2759"/>